<gene>
    <name evidence="3" type="ORF">GO755_09560</name>
</gene>
<protein>
    <submittedName>
        <fullName evidence="3">DUF4038 domain-containing protein</fullName>
    </submittedName>
</protein>
<evidence type="ECO:0000313" key="3">
    <source>
        <dbReference type="EMBL" id="MVM30280.1"/>
    </source>
</evidence>
<dbReference type="AlphaFoldDB" id="A0A7K1S943"/>
<dbReference type="InterPro" id="IPR013783">
    <property type="entry name" value="Ig-like_fold"/>
</dbReference>
<dbReference type="PANTHER" id="PTHR37836">
    <property type="entry name" value="LMO1036 PROTEIN"/>
    <property type="match status" value="1"/>
</dbReference>
<dbReference type="InterPro" id="IPR025277">
    <property type="entry name" value="Apiosidase-like_cat_dom"/>
</dbReference>
<dbReference type="Pfam" id="PF16586">
    <property type="entry name" value="DUF5060"/>
    <property type="match status" value="1"/>
</dbReference>
<dbReference type="InterPro" id="IPR017853">
    <property type="entry name" value="GH"/>
</dbReference>
<dbReference type="Pfam" id="PF13204">
    <property type="entry name" value="Apiosidase"/>
    <property type="match status" value="1"/>
</dbReference>
<proteinExistence type="predicted"/>
<comment type="caution">
    <text evidence="3">The sequence shown here is derived from an EMBL/GenBank/DDBJ whole genome shotgun (WGS) entry which is preliminary data.</text>
</comment>
<dbReference type="EMBL" id="WPIN01000003">
    <property type="protein sequence ID" value="MVM30280.1"/>
    <property type="molecule type" value="Genomic_DNA"/>
</dbReference>
<dbReference type="Gene3D" id="3.20.20.80">
    <property type="entry name" value="Glycosidases"/>
    <property type="match status" value="1"/>
</dbReference>
<sequence length="569" mass="65544">MIDTFAFLSLNPASIHFVKNTMTIRLTTLLLLLSTLVLGQQKIAFDPKKSATSTVQYQTVDLVFKVTNVSTDNPFDLTFGAIFTDNNKKTLSIPGFYNGQNEYVIRLCPEKTGIYSYQTFAGLSSLSGLRGSIQVGKNTNPDIHGAVTVASEAPQKFVYQDGQPYFALAFELDWLFALDINDKNGLPKTTEIIQSVKENGFNQVVMNVYAHDVSWKVADNVPAQYNYKKPPYTVFKGTNEQPDFSQLNVPFFQHLDRVIQHLHERGIVAHLMIYVWNKKVNWPQMYSAEDNRYFDYIIKRYQAYPNIIWDVSKEALDYGRCDIPYINERIEHIRRLDAYKHLVTVHDYEYCSREPDKIDFISIQNWRSDLYSLTLEAYQRHPNKPVMNIEHGGYEEGPYSSFTGNYINPEVCLERNYACIFAGVYSCYYWQNTSWDIVIHDALSPKQTFPKPRFDYYKHLQTLFSRYNFNTLNPYKPKLTTNGRLGNDNLSSSGYPLTDDKGLYLYFVPGDNYNTNVVIPKPVSGKIEASWFNIFTGETHSEAPSDWYIFKSYQSPWKGQSAVLILGGK</sequence>
<evidence type="ECO:0000259" key="2">
    <source>
        <dbReference type="Pfam" id="PF16586"/>
    </source>
</evidence>
<feature type="domain" description="DUF5060" evidence="2">
    <location>
        <begin position="56"/>
        <end position="119"/>
    </location>
</feature>
<dbReference type="Proteomes" id="UP000436006">
    <property type="component" value="Unassembled WGS sequence"/>
</dbReference>
<dbReference type="InterPro" id="IPR032260">
    <property type="entry name" value="DUF5060"/>
</dbReference>
<keyword evidence="4" id="KW-1185">Reference proteome</keyword>
<feature type="domain" description="Apiosidase-like catalytic" evidence="1">
    <location>
        <begin position="155"/>
        <end position="467"/>
    </location>
</feature>
<reference evidence="3 4" key="1">
    <citation type="submission" date="2019-12" db="EMBL/GenBank/DDBJ databases">
        <title>Spirosoma sp. HMF4905 genome sequencing and assembly.</title>
        <authorList>
            <person name="Kang H."/>
            <person name="Cha I."/>
            <person name="Kim H."/>
            <person name="Joh K."/>
        </authorList>
    </citation>
    <scope>NUCLEOTIDE SEQUENCE [LARGE SCALE GENOMIC DNA]</scope>
    <source>
        <strain evidence="3 4">HMF4905</strain>
    </source>
</reference>
<dbReference type="SUPFAM" id="SSF51445">
    <property type="entry name" value="(Trans)glycosidases"/>
    <property type="match status" value="1"/>
</dbReference>
<dbReference type="PANTHER" id="PTHR37836:SF2">
    <property type="entry name" value="DUF4038 DOMAIN-CONTAINING PROTEIN"/>
    <property type="match status" value="1"/>
</dbReference>
<name>A0A7K1S943_9BACT</name>
<evidence type="ECO:0000259" key="1">
    <source>
        <dbReference type="Pfam" id="PF13204"/>
    </source>
</evidence>
<dbReference type="Gene3D" id="2.60.40.10">
    <property type="entry name" value="Immunoglobulins"/>
    <property type="match status" value="1"/>
</dbReference>
<accession>A0A7K1S943</accession>
<organism evidence="3 4">
    <name type="scientific">Spirosoma arboris</name>
    <dbReference type="NCBI Taxonomy" id="2682092"/>
    <lineage>
        <taxon>Bacteria</taxon>
        <taxon>Pseudomonadati</taxon>
        <taxon>Bacteroidota</taxon>
        <taxon>Cytophagia</taxon>
        <taxon>Cytophagales</taxon>
        <taxon>Cytophagaceae</taxon>
        <taxon>Spirosoma</taxon>
    </lineage>
</organism>
<evidence type="ECO:0000313" key="4">
    <source>
        <dbReference type="Proteomes" id="UP000436006"/>
    </source>
</evidence>